<dbReference type="Proteomes" id="UP000503349">
    <property type="component" value="Chromosome 8"/>
</dbReference>
<accession>A0A6G1PT02</accession>
<evidence type="ECO:0000313" key="2">
    <source>
        <dbReference type="Proteomes" id="UP000503349"/>
    </source>
</evidence>
<dbReference type="AlphaFoldDB" id="A0A6G1PT02"/>
<gene>
    <name evidence="1" type="ORF">EXN66_Car009147</name>
</gene>
<sequence length="51" mass="5914">MEEIVFYVPALKEKLLQRKLQRPRVSFCTWQPNSAFPASTHSVTHGAEKKK</sequence>
<reference evidence="1 2" key="1">
    <citation type="submission" date="2019-02" db="EMBL/GenBank/DDBJ databases">
        <title>Opniocepnalus argus genome.</title>
        <authorList>
            <person name="Zhou C."/>
            <person name="Xiao S."/>
        </authorList>
    </citation>
    <scope>NUCLEOTIDE SEQUENCE [LARGE SCALE GENOMIC DNA]</scope>
    <source>
        <strain evidence="1">OARG1902GOOAL</strain>
        <tissue evidence="1">Muscle</tissue>
    </source>
</reference>
<protein>
    <submittedName>
        <fullName evidence="1">Uncharacterized protein</fullName>
    </submittedName>
</protein>
<dbReference type="EMBL" id="CM015719">
    <property type="protein sequence ID" value="KAF3693471.1"/>
    <property type="molecule type" value="Genomic_DNA"/>
</dbReference>
<keyword evidence="2" id="KW-1185">Reference proteome</keyword>
<name>A0A6G1PT02_CHAAH</name>
<proteinExistence type="predicted"/>
<organism evidence="1 2">
    <name type="scientific">Channa argus</name>
    <name type="common">Northern snakehead</name>
    <name type="synonym">Ophicephalus argus</name>
    <dbReference type="NCBI Taxonomy" id="215402"/>
    <lineage>
        <taxon>Eukaryota</taxon>
        <taxon>Metazoa</taxon>
        <taxon>Chordata</taxon>
        <taxon>Craniata</taxon>
        <taxon>Vertebrata</taxon>
        <taxon>Euteleostomi</taxon>
        <taxon>Actinopterygii</taxon>
        <taxon>Neopterygii</taxon>
        <taxon>Teleostei</taxon>
        <taxon>Neoteleostei</taxon>
        <taxon>Acanthomorphata</taxon>
        <taxon>Anabantaria</taxon>
        <taxon>Anabantiformes</taxon>
        <taxon>Channoidei</taxon>
        <taxon>Channidae</taxon>
        <taxon>Channa</taxon>
    </lineage>
</organism>
<evidence type="ECO:0000313" key="1">
    <source>
        <dbReference type="EMBL" id="KAF3693471.1"/>
    </source>
</evidence>
<reference evidence="2" key="2">
    <citation type="submission" date="2019-02" db="EMBL/GenBank/DDBJ databases">
        <title>Opniocepnalus argus Var Kimnra genome.</title>
        <authorList>
            <person name="Zhou C."/>
            <person name="Xiao S."/>
        </authorList>
    </citation>
    <scope>NUCLEOTIDE SEQUENCE [LARGE SCALE GENOMIC DNA]</scope>
</reference>